<dbReference type="InterPro" id="IPR051916">
    <property type="entry name" value="GPI-anchor_lipid_remodeler"/>
</dbReference>
<keyword evidence="3" id="KW-1185">Reference proteome</keyword>
<dbReference type="GO" id="GO:0004527">
    <property type="term" value="F:exonuclease activity"/>
    <property type="evidence" value="ECO:0007669"/>
    <property type="project" value="UniProtKB-KW"/>
</dbReference>
<keyword evidence="2" id="KW-0540">Nuclease</keyword>
<keyword evidence="2" id="KW-0255">Endonuclease</keyword>
<dbReference type="InterPro" id="IPR036691">
    <property type="entry name" value="Endo/exonu/phosph_ase_sf"/>
</dbReference>
<organism evidence="2 3">
    <name type="scientific">Nocardioides aurantiacus</name>
    <dbReference type="NCBI Taxonomy" id="86796"/>
    <lineage>
        <taxon>Bacteria</taxon>
        <taxon>Bacillati</taxon>
        <taxon>Actinomycetota</taxon>
        <taxon>Actinomycetes</taxon>
        <taxon>Propionibacteriales</taxon>
        <taxon>Nocardioidaceae</taxon>
        <taxon>Nocardioides</taxon>
    </lineage>
</organism>
<dbReference type="InterPro" id="IPR005135">
    <property type="entry name" value="Endo/exonuclease/phosphatase"/>
</dbReference>
<dbReference type="AlphaFoldDB" id="A0A3N2CTH8"/>
<evidence type="ECO:0000259" key="1">
    <source>
        <dbReference type="Pfam" id="PF03372"/>
    </source>
</evidence>
<protein>
    <submittedName>
        <fullName evidence="2">Endonuclease/exonuclease/phosphatase family metal-dependent hydrolase</fullName>
    </submittedName>
</protein>
<reference evidence="2 3" key="1">
    <citation type="submission" date="2018-11" db="EMBL/GenBank/DDBJ databases">
        <title>Sequencing the genomes of 1000 actinobacteria strains.</title>
        <authorList>
            <person name="Klenk H.-P."/>
        </authorList>
    </citation>
    <scope>NUCLEOTIDE SEQUENCE [LARGE SCALE GENOMIC DNA]</scope>
    <source>
        <strain evidence="2 3">DSM 12652</strain>
    </source>
</reference>
<dbReference type="EMBL" id="RKHO01000001">
    <property type="protein sequence ID" value="ROR90815.1"/>
    <property type="molecule type" value="Genomic_DNA"/>
</dbReference>
<keyword evidence="2" id="KW-0378">Hydrolase</keyword>
<dbReference type="Gene3D" id="3.60.10.10">
    <property type="entry name" value="Endonuclease/exonuclease/phosphatase"/>
    <property type="match status" value="1"/>
</dbReference>
<feature type="domain" description="Endonuclease/exonuclease/phosphatase" evidence="1">
    <location>
        <begin position="20"/>
        <end position="272"/>
    </location>
</feature>
<evidence type="ECO:0000313" key="2">
    <source>
        <dbReference type="EMBL" id="ROR90815.1"/>
    </source>
</evidence>
<name>A0A3N2CTH8_9ACTN</name>
<dbReference type="GO" id="GO:0016020">
    <property type="term" value="C:membrane"/>
    <property type="evidence" value="ECO:0007669"/>
    <property type="project" value="GOC"/>
</dbReference>
<evidence type="ECO:0000313" key="3">
    <source>
        <dbReference type="Proteomes" id="UP000281738"/>
    </source>
</evidence>
<comment type="caution">
    <text evidence="2">The sequence shown here is derived from an EMBL/GenBank/DDBJ whole genome shotgun (WGS) entry which is preliminary data.</text>
</comment>
<dbReference type="GO" id="GO:0004519">
    <property type="term" value="F:endonuclease activity"/>
    <property type="evidence" value="ECO:0007669"/>
    <property type="project" value="UniProtKB-KW"/>
</dbReference>
<proteinExistence type="predicted"/>
<dbReference type="Proteomes" id="UP000281738">
    <property type="component" value="Unassembled WGS sequence"/>
</dbReference>
<dbReference type="PANTHER" id="PTHR14859:SF15">
    <property type="entry name" value="ENDONUCLEASE_EXONUCLEASE_PHOSPHATASE DOMAIN-CONTAINING PROTEIN"/>
    <property type="match status" value="1"/>
</dbReference>
<accession>A0A3N2CTH8</accession>
<keyword evidence="2" id="KW-0269">Exonuclease</keyword>
<dbReference type="SUPFAM" id="SSF56219">
    <property type="entry name" value="DNase I-like"/>
    <property type="match status" value="1"/>
</dbReference>
<dbReference type="PANTHER" id="PTHR14859">
    <property type="entry name" value="CALCOFLUOR WHITE HYPERSENSITIVE PROTEIN PRECURSOR"/>
    <property type="match status" value="1"/>
</dbReference>
<dbReference type="GO" id="GO:0006506">
    <property type="term" value="P:GPI anchor biosynthetic process"/>
    <property type="evidence" value="ECO:0007669"/>
    <property type="project" value="TreeGrafter"/>
</dbReference>
<dbReference type="Pfam" id="PF03372">
    <property type="entry name" value="Exo_endo_phos"/>
    <property type="match status" value="1"/>
</dbReference>
<gene>
    <name evidence="2" type="ORF">EDD33_1663</name>
</gene>
<dbReference type="OrthoDB" id="155529at2"/>
<sequence length="289" mass="30100">MGGGEDAGVVGDGTVLRVVTANAASGRDRRGRIDHTRWADAVAEAQHRIDADVWAVQEVDHRLPRSGGADQTGELGAALAADGTAWSSTFAAAVHGEPGSLVGVRPAPGPDPAAPSYGVALHSRLTVRATHELHLAPSRLRIPVPLPPGAGRRVLWVPDEPRVALAAEVDGPAGPVTVVTTHLSFAPWQARRQLRTLLAWAADLPRPLVLLGDLNLAGRAPGRVSGLPGSGSAPTYPSHHPRRRLDHVLLDAGGAPLALRERGTPRLGGSDHLGVAAEVHRTGGEQRFG</sequence>